<dbReference type="PANTHER" id="PTHR24305">
    <property type="entry name" value="CYTOCHROME P450"/>
    <property type="match status" value="1"/>
</dbReference>
<dbReference type="AlphaFoldDB" id="A0A0D2I5E4"/>
<proteinExistence type="inferred from homology"/>
<organism evidence="15 16">
    <name type="scientific">Fonsecaea multimorphosa CBS 102226</name>
    <dbReference type="NCBI Taxonomy" id="1442371"/>
    <lineage>
        <taxon>Eukaryota</taxon>
        <taxon>Fungi</taxon>
        <taxon>Dikarya</taxon>
        <taxon>Ascomycota</taxon>
        <taxon>Pezizomycotina</taxon>
        <taxon>Eurotiomycetes</taxon>
        <taxon>Chaetothyriomycetidae</taxon>
        <taxon>Chaetothyriales</taxon>
        <taxon>Herpotrichiellaceae</taxon>
        <taxon>Fonsecaea</taxon>
    </lineage>
</organism>
<reference evidence="15 16" key="1">
    <citation type="submission" date="2015-01" db="EMBL/GenBank/DDBJ databases">
        <title>The Genome Sequence of Fonsecaea multimorphosa CBS 102226.</title>
        <authorList>
            <consortium name="The Broad Institute Genomics Platform"/>
            <person name="Cuomo C."/>
            <person name="de Hoog S."/>
            <person name="Gorbushina A."/>
            <person name="Stielow B."/>
            <person name="Teixiera M."/>
            <person name="Abouelleil A."/>
            <person name="Chapman S.B."/>
            <person name="Priest M."/>
            <person name="Young S.K."/>
            <person name="Wortman J."/>
            <person name="Nusbaum C."/>
            <person name="Birren B."/>
        </authorList>
    </citation>
    <scope>NUCLEOTIDE SEQUENCE [LARGE SCALE GENOMIC DNA]</scope>
    <source>
        <strain evidence="15 16">CBS 102226</strain>
    </source>
</reference>
<dbReference type="GO" id="GO:0005506">
    <property type="term" value="F:iron ion binding"/>
    <property type="evidence" value="ECO:0007669"/>
    <property type="project" value="InterPro"/>
</dbReference>
<keyword evidence="4 12" id="KW-0349">Heme</keyword>
<evidence type="ECO:0000256" key="4">
    <source>
        <dbReference type="ARBA" id="ARBA00022617"/>
    </source>
</evidence>
<dbReference type="RefSeq" id="XP_016626594.1">
    <property type="nucleotide sequence ID" value="XM_016782279.1"/>
</dbReference>
<dbReference type="VEuPathDB" id="FungiDB:Z520_11791"/>
<dbReference type="InterPro" id="IPR017972">
    <property type="entry name" value="Cyt_P450_CS"/>
</dbReference>
<dbReference type="SUPFAM" id="SSF48264">
    <property type="entry name" value="Cytochrome P450"/>
    <property type="match status" value="1"/>
</dbReference>
<feature type="binding site" description="axial binding residue" evidence="12">
    <location>
        <position position="452"/>
    </location>
    <ligand>
        <name>heme</name>
        <dbReference type="ChEBI" id="CHEBI:30413"/>
    </ligand>
    <ligandPart>
        <name>Fe</name>
        <dbReference type="ChEBI" id="CHEBI:18248"/>
    </ligandPart>
</feature>
<evidence type="ECO:0000256" key="13">
    <source>
        <dbReference type="RuleBase" id="RU000461"/>
    </source>
</evidence>
<dbReference type="GO" id="GO:0016705">
    <property type="term" value="F:oxidoreductase activity, acting on paired donors, with incorporation or reduction of molecular oxygen"/>
    <property type="evidence" value="ECO:0007669"/>
    <property type="project" value="InterPro"/>
</dbReference>
<dbReference type="Gene3D" id="1.10.630.10">
    <property type="entry name" value="Cytochrome P450"/>
    <property type="match status" value="1"/>
</dbReference>
<keyword evidence="10 13" id="KW-0503">Monooxygenase</keyword>
<dbReference type="OrthoDB" id="1470350at2759"/>
<accession>A0A0D2I5E4</accession>
<comment type="subcellular location">
    <subcellularLocation>
        <location evidence="2">Membrane</location>
    </subcellularLocation>
</comment>
<keyword evidence="9 12" id="KW-0408">Iron</keyword>
<evidence type="ECO:0000256" key="3">
    <source>
        <dbReference type="ARBA" id="ARBA00010617"/>
    </source>
</evidence>
<evidence type="ECO:0000256" key="6">
    <source>
        <dbReference type="ARBA" id="ARBA00022723"/>
    </source>
</evidence>
<dbReference type="GO" id="GO:0020037">
    <property type="term" value="F:heme binding"/>
    <property type="evidence" value="ECO:0007669"/>
    <property type="project" value="InterPro"/>
</dbReference>
<dbReference type="Proteomes" id="UP000053411">
    <property type="component" value="Unassembled WGS sequence"/>
</dbReference>
<evidence type="ECO:0000313" key="15">
    <source>
        <dbReference type="EMBL" id="KIX92471.1"/>
    </source>
</evidence>
<dbReference type="GO" id="GO:1902181">
    <property type="term" value="P:verruculogen biosynthetic process"/>
    <property type="evidence" value="ECO:0007669"/>
    <property type="project" value="UniProtKB-ARBA"/>
</dbReference>
<evidence type="ECO:0000256" key="12">
    <source>
        <dbReference type="PIRSR" id="PIRSR602401-1"/>
    </source>
</evidence>
<keyword evidence="8 13" id="KW-0560">Oxidoreductase</keyword>
<evidence type="ECO:0000256" key="14">
    <source>
        <dbReference type="SAM" id="Phobius"/>
    </source>
</evidence>
<keyword evidence="16" id="KW-1185">Reference proteome</keyword>
<dbReference type="InterPro" id="IPR050121">
    <property type="entry name" value="Cytochrome_P450_monoxygenase"/>
</dbReference>
<evidence type="ECO:0000256" key="2">
    <source>
        <dbReference type="ARBA" id="ARBA00004370"/>
    </source>
</evidence>
<dbReference type="InterPro" id="IPR002401">
    <property type="entry name" value="Cyt_P450_E_grp-I"/>
</dbReference>
<comment type="cofactor">
    <cofactor evidence="1 12">
        <name>heme</name>
        <dbReference type="ChEBI" id="CHEBI:30413"/>
    </cofactor>
</comment>
<dbReference type="InterPro" id="IPR001128">
    <property type="entry name" value="Cyt_P450"/>
</dbReference>
<keyword evidence="7 14" id="KW-1133">Transmembrane helix</keyword>
<keyword evidence="5 14" id="KW-0812">Transmembrane</keyword>
<evidence type="ECO:0000256" key="7">
    <source>
        <dbReference type="ARBA" id="ARBA00022989"/>
    </source>
</evidence>
<dbReference type="InterPro" id="IPR036396">
    <property type="entry name" value="Cyt_P450_sf"/>
</dbReference>
<evidence type="ECO:0000313" key="16">
    <source>
        <dbReference type="Proteomes" id="UP000053411"/>
    </source>
</evidence>
<evidence type="ECO:0000256" key="10">
    <source>
        <dbReference type="ARBA" id="ARBA00023033"/>
    </source>
</evidence>
<dbReference type="PRINTS" id="PR00463">
    <property type="entry name" value="EP450I"/>
</dbReference>
<dbReference type="FunFam" id="1.10.630.10:FF:000063">
    <property type="entry name" value="Cytochrome P450 monooxygenase"/>
    <property type="match status" value="1"/>
</dbReference>
<keyword evidence="6 12" id="KW-0479">Metal-binding</keyword>
<comment type="similarity">
    <text evidence="3 13">Belongs to the cytochrome P450 family.</text>
</comment>
<feature type="transmembrane region" description="Helical" evidence="14">
    <location>
        <begin position="12"/>
        <end position="36"/>
    </location>
</feature>
<evidence type="ECO:0000256" key="5">
    <source>
        <dbReference type="ARBA" id="ARBA00022692"/>
    </source>
</evidence>
<dbReference type="STRING" id="1442371.A0A0D2I5E4"/>
<evidence type="ECO:0000256" key="11">
    <source>
        <dbReference type="ARBA" id="ARBA00023136"/>
    </source>
</evidence>
<evidence type="ECO:0008006" key="17">
    <source>
        <dbReference type="Google" id="ProtNLM"/>
    </source>
</evidence>
<evidence type="ECO:0000256" key="1">
    <source>
        <dbReference type="ARBA" id="ARBA00001971"/>
    </source>
</evidence>
<protein>
    <recommendedName>
        <fullName evidence="17">Isotrichodermin C-15 hydroxylase</fullName>
    </recommendedName>
</protein>
<sequence>MLADEIADRMTLQALLVGAVVALFIYLFGVIVYRLYFHPLAAYPGPLLGRVTHWYGVYHASRGDNHLNVYNLHKKYGEIVRIAPNLVTINNAQAIKDIYGVNRNVQKGLLYQASAKLTGFPNSFSAVDRQLHAHRRRVLAPAFTDAALLSMEPHILHHIRRFFDVGILGGGNAEPWSVEVDMSHWGNYLTFDVMGDLAFAKDFDMLGGKESRALPDLIDSALHGQLIAGSSPTVLNWNLLPFLFPKIYAMSKYLKRFAGDQISDRLTRETPKKDFLHYILRAKNPDGTPAKLSPTDLGSEAVALIIGGSDTTATQLAANFFYLTHNKDKLVKLCAEIRSTFPSVDEIKLGRQLDSCRYLKATVEETLRFSPSLPGVLPREVLPGGLTVDDRFFFPPGVEVSVPVYALHHNAEYFPDPDVWKPERWIPEEVGEDAVKKSYAAFTPFSYGSRQCIGKRLAYIELWITIARAVYLFDMEYVGGGIEDRPASSNVAEYKMLDHLAAAREGPVIRFRIRPSD</sequence>
<name>A0A0D2I5E4_9EURO</name>
<dbReference type="PRINTS" id="PR00385">
    <property type="entry name" value="P450"/>
</dbReference>
<evidence type="ECO:0000256" key="9">
    <source>
        <dbReference type="ARBA" id="ARBA00023004"/>
    </source>
</evidence>
<dbReference type="CDD" id="cd11061">
    <property type="entry name" value="CYP67-like"/>
    <property type="match status" value="1"/>
</dbReference>
<dbReference type="PROSITE" id="PS00086">
    <property type="entry name" value="CYTOCHROME_P450"/>
    <property type="match status" value="1"/>
</dbReference>
<dbReference type="GO" id="GO:0004497">
    <property type="term" value="F:monooxygenase activity"/>
    <property type="evidence" value="ECO:0007669"/>
    <property type="project" value="UniProtKB-KW"/>
</dbReference>
<keyword evidence="11 14" id="KW-0472">Membrane</keyword>
<dbReference type="EMBL" id="KN848104">
    <property type="protein sequence ID" value="KIX92471.1"/>
    <property type="molecule type" value="Genomic_DNA"/>
</dbReference>
<evidence type="ECO:0000256" key="8">
    <source>
        <dbReference type="ARBA" id="ARBA00023002"/>
    </source>
</evidence>
<dbReference type="GeneID" id="27717537"/>
<dbReference type="Pfam" id="PF00067">
    <property type="entry name" value="p450"/>
    <property type="match status" value="1"/>
</dbReference>
<dbReference type="PANTHER" id="PTHR24305:SF237">
    <property type="entry name" value="CYTOCHROME P450 MONOOXYGENASE ATNE-RELATED"/>
    <property type="match status" value="1"/>
</dbReference>
<dbReference type="GO" id="GO:0016020">
    <property type="term" value="C:membrane"/>
    <property type="evidence" value="ECO:0007669"/>
    <property type="project" value="UniProtKB-SubCell"/>
</dbReference>
<gene>
    <name evidence="15" type="ORF">Z520_11791</name>
</gene>